<evidence type="ECO:0000256" key="6">
    <source>
        <dbReference type="PROSITE-ProRule" id="PRU10141"/>
    </source>
</evidence>
<dbReference type="PANTHER" id="PTHR43289">
    <property type="entry name" value="MITOGEN-ACTIVATED PROTEIN KINASE KINASE KINASE 20-RELATED"/>
    <property type="match status" value="1"/>
</dbReference>
<dbReference type="InterPro" id="IPR000719">
    <property type="entry name" value="Prot_kinase_dom"/>
</dbReference>
<dbReference type="EC" id="2.7.11.1" evidence="1"/>
<keyword evidence="5 6" id="KW-0067">ATP-binding</keyword>
<evidence type="ECO:0000256" key="1">
    <source>
        <dbReference type="ARBA" id="ARBA00012513"/>
    </source>
</evidence>
<dbReference type="CDD" id="cd14014">
    <property type="entry name" value="STKc_PknB_like"/>
    <property type="match status" value="1"/>
</dbReference>
<dbReference type="Gene3D" id="3.30.200.20">
    <property type="entry name" value="Phosphorylase Kinase, domain 1"/>
    <property type="match status" value="1"/>
</dbReference>
<dbReference type="EMBL" id="QLUW01000001">
    <property type="protein sequence ID" value="RAP78225.1"/>
    <property type="molecule type" value="Genomic_DNA"/>
</dbReference>
<dbReference type="PROSITE" id="PS00107">
    <property type="entry name" value="PROTEIN_KINASE_ATP"/>
    <property type="match status" value="1"/>
</dbReference>
<proteinExistence type="predicted"/>
<name>A0A328UBE6_9BACL</name>
<feature type="binding site" evidence="6">
    <location>
        <position position="78"/>
    </location>
    <ligand>
        <name>ATP</name>
        <dbReference type="ChEBI" id="CHEBI:30616"/>
    </ligand>
</feature>
<keyword evidence="4" id="KW-0418">Kinase</keyword>
<evidence type="ECO:0000256" key="4">
    <source>
        <dbReference type="ARBA" id="ARBA00022777"/>
    </source>
</evidence>
<organism evidence="8 9">
    <name type="scientific">Paenibacillus montanisoli</name>
    <dbReference type="NCBI Taxonomy" id="2081970"/>
    <lineage>
        <taxon>Bacteria</taxon>
        <taxon>Bacillati</taxon>
        <taxon>Bacillota</taxon>
        <taxon>Bacilli</taxon>
        <taxon>Bacillales</taxon>
        <taxon>Paenibacillaceae</taxon>
        <taxon>Paenibacillus</taxon>
    </lineage>
</organism>
<dbReference type="InterPro" id="IPR008271">
    <property type="entry name" value="Ser/Thr_kinase_AS"/>
</dbReference>
<dbReference type="Gene3D" id="1.10.510.10">
    <property type="entry name" value="Transferase(Phosphotransferase) domain 1"/>
    <property type="match status" value="1"/>
</dbReference>
<evidence type="ECO:0000313" key="9">
    <source>
        <dbReference type="Proteomes" id="UP000249260"/>
    </source>
</evidence>
<dbReference type="InterPro" id="IPR017441">
    <property type="entry name" value="Protein_kinase_ATP_BS"/>
</dbReference>
<dbReference type="AlphaFoldDB" id="A0A328UBE6"/>
<dbReference type="GO" id="GO:0004674">
    <property type="term" value="F:protein serine/threonine kinase activity"/>
    <property type="evidence" value="ECO:0007669"/>
    <property type="project" value="UniProtKB-EC"/>
</dbReference>
<keyword evidence="2" id="KW-0808">Transferase</keyword>
<dbReference type="OrthoDB" id="9788659at2"/>
<reference evidence="8 9" key="1">
    <citation type="submission" date="2018-06" db="EMBL/GenBank/DDBJ databases">
        <title>Paenibacillus montanisoli sp. nov., isolated from mountain area soil.</title>
        <authorList>
            <person name="Wu M."/>
        </authorList>
    </citation>
    <scope>NUCLEOTIDE SEQUENCE [LARGE SCALE GENOMIC DNA]</scope>
    <source>
        <strain evidence="8 9">RA17</strain>
    </source>
</reference>
<dbReference type="PANTHER" id="PTHR43289:SF6">
    <property type="entry name" value="SERINE_THREONINE-PROTEIN KINASE NEKL-3"/>
    <property type="match status" value="1"/>
</dbReference>
<comment type="caution">
    <text evidence="8">The sequence shown here is derived from an EMBL/GenBank/DDBJ whole genome shotgun (WGS) entry which is preliminary data.</text>
</comment>
<evidence type="ECO:0000256" key="3">
    <source>
        <dbReference type="ARBA" id="ARBA00022741"/>
    </source>
</evidence>
<dbReference type="Pfam" id="PF00069">
    <property type="entry name" value="Pkinase"/>
    <property type="match status" value="1"/>
</dbReference>
<gene>
    <name evidence="8" type="ORF">DL346_07295</name>
</gene>
<feature type="domain" description="Protein kinase" evidence="7">
    <location>
        <begin position="48"/>
        <end position="300"/>
    </location>
</feature>
<keyword evidence="9" id="KW-1185">Reference proteome</keyword>
<protein>
    <recommendedName>
        <fullName evidence="1">non-specific serine/threonine protein kinase</fullName>
        <ecNumber evidence="1">2.7.11.1</ecNumber>
    </recommendedName>
</protein>
<keyword evidence="3 6" id="KW-0547">Nucleotide-binding</keyword>
<dbReference type="SUPFAM" id="SSF56112">
    <property type="entry name" value="Protein kinase-like (PK-like)"/>
    <property type="match status" value="1"/>
</dbReference>
<evidence type="ECO:0000259" key="7">
    <source>
        <dbReference type="PROSITE" id="PS50011"/>
    </source>
</evidence>
<dbReference type="InterPro" id="IPR011009">
    <property type="entry name" value="Kinase-like_dom_sf"/>
</dbReference>
<dbReference type="PROSITE" id="PS00108">
    <property type="entry name" value="PROTEIN_KINASE_ST"/>
    <property type="match status" value="1"/>
</dbReference>
<dbReference type="GO" id="GO:0005524">
    <property type="term" value="F:ATP binding"/>
    <property type="evidence" value="ECO:0007669"/>
    <property type="project" value="UniProtKB-UniRule"/>
</dbReference>
<evidence type="ECO:0000256" key="5">
    <source>
        <dbReference type="ARBA" id="ARBA00022840"/>
    </source>
</evidence>
<accession>A0A328UBE6</accession>
<dbReference type="PROSITE" id="PS50011">
    <property type="entry name" value="PROTEIN_KINASE_DOM"/>
    <property type="match status" value="1"/>
</dbReference>
<sequence length="563" mass="62803">MNRPRTVRVWAIGMLFSFKGGNFMQAMDSERDHKFVLWEAGAVIGGRYRVVRQLGQGGMGVVYAAEDMRLHGKLRALKVTSALAGRSGTGHSVEEAAILMRLNHPHLPLIIDYLTSAEGNGCEVMVMDFIDGMTLQAYLTACSGIIGASEAIAIGIQLCDALQYLHAQQPPIIHRDLKPTNVMIDHTGFVRLIDFGIAREFKPGKPQDTVMLGTPGFSAPEQAGEGQSDARTDVFGLGSLLYYLMAGGRKLDSKAGNVYPTMLPHFGTELASVINRMADVRPSCRYGSMEEAKKALESCLTGPSAPSIRNHAKPGLANKRKRSVMVASLAPGAGATFVAITLAHLLDRQGFECAAIEHPELEPEWQALLYSLDQEQRFHSTVQQAWPGKYRTMPSVSRRLHWHMLEPSPEPDDAEALLKFRFMLEGVSFPITITDVSSKWMASEHELQLTQCDVLLFVVDPFVSKWTTQRLRAVERVCFERMKANRVTHWIANKDFSFRERSEWLSMLPVKPICSVPLLPPEQWADQLWSGKWATTHKAWLPMLERAFKPIVLEIAVPQPQDR</sequence>
<evidence type="ECO:0000256" key="2">
    <source>
        <dbReference type="ARBA" id="ARBA00022679"/>
    </source>
</evidence>
<dbReference type="Proteomes" id="UP000249260">
    <property type="component" value="Unassembled WGS sequence"/>
</dbReference>
<evidence type="ECO:0000313" key="8">
    <source>
        <dbReference type="EMBL" id="RAP78225.1"/>
    </source>
</evidence>
<dbReference type="SMART" id="SM00220">
    <property type="entry name" value="S_TKc"/>
    <property type="match status" value="1"/>
</dbReference>